<proteinExistence type="inferred from homology"/>
<dbReference type="Gene3D" id="3.40.50.450">
    <property type="match status" value="1"/>
</dbReference>
<dbReference type="PANTHER" id="PTHR43022">
    <property type="entry name" value="PROTEIN SMF"/>
    <property type="match status" value="1"/>
</dbReference>
<dbReference type="Pfam" id="PF02481">
    <property type="entry name" value="DNA_processg_A"/>
    <property type="match status" value="1"/>
</dbReference>
<evidence type="ECO:0000259" key="3">
    <source>
        <dbReference type="Pfam" id="PF02481"/>
    </source>
</evidence>
<feature type="compositionally biased region" description="Pro residues" evidence="2">
    <location>
        <begin position="322"/>
        <end position="331"/>
    </location>
</feature>
<evidence type="ECO:0000256" key="1">
    <source>
        <dbReference type="ARBA" id="ARBA00006525"/>
    </source>
</evidence>
<comment type="caution">
    <text evidence="4">The sequence shown here is derived from an EMBL/GenBank/DDBJ whole genome shotgun (WGS) entry which is preliminary data.</text>
</comment>
<comment type="similarity">
    <text evidence="1">Belongs to the DprA/Smf family.</text>
</comment>
<accession>A0ABW1X5F2</accession>
<dbReference type="PANTHER" id="PTHR43022:SF1">
    <property type="entry name" value="PROTEIN SMF"/>
    <property type="match status" value="1"/>
</dbReference>
<feature type="domain" description="Smf/DprA SLOG" evidence="3">
    <location>
        <begin position="87"/>
        <end position="299"/>
    </location>
</feature>
<dbReference type="InterPro" id="IPR057666">
    <property type="entry name" value="DrpA_SLOG"/>
</dbReference>
<feature type="region of interest" description="Disordered" evidence="2">
    <location>
        <begin position="311"/>
        <end position="331"/>
    </location>
</feature>
<keyword evidence="5" id="KW-1185">Reference proteome</keyword>
<gene>
    <name evidence="4" type="primary">dprA</name>
    <name evidence="4" type="ORF">ACFP57_12260</name>
</gene>
<dbReference type="RefSeq" id="WP_343886083.1">
    <property type="nucleotide sequence ID" value="NZ_BAAAKI010000013.1"/>
</dbReference>
<reference evidence="5" key="1">
    <citation type="journal article" date="2019" name="Int. J. Syst. Evol. Microbiol.">
        <title>The Global Catalogue of Microorganisms (GCM) 10K type strain sequencing project: providing services to taxonomists for standard genome sequencing and annotation.</title>
        <authorList>
            <consortium name="The Broad Institute Genomics Platform"/>
            <consortium name="The Broad Institute Genome Sequencing Center for Infectious Disease"/>
            <person name="Wu L."/>
            <person name="Ma J."/>
        </authorList>
    </citation>
    <scope>NUCLEOTIDE SEQUENCE [LARGE SCALE GENOMIC DNA]</scope>
    <source>
        <strain evidence="5">CGMCC 1.15277</strain>
    </source>
</reference>
<dbReference type="NCBIfam" id="TIGR00732">
    <property type="entry name" value="dprA"/>
    <property type="match status" value="1"/>
</dbReference>
<dbReference type="InterPro" id="IPR003488">
    <property type="entry name" value="DprA"/>
</dbReference>
<evidence type="ECO:0000313" key="5">
    <source>
        <dbReference type="Proteomes" id="UP001596266"/>
    </source>
</evidence>
<dbReference type="EMBL" id="JBHSUA010000021">
    <property type="protein sequence ID" value="MFC6397750.1"/>
    <property type="molecule type" value="Genomic_DNA"/>
</dbReference>
<evidence type="ECO:0000256" key="2">
    <source>
        <dbReference type="SAM" id="MobiDB-lite"/>
    </source>
</evidence>
<sequence>MDTSIQFPEGDRAARVMIATAFEPGDRVTGALLREVGPTATLHLADADGPVPGLDEERAAAWRAQARVNPDRAGRVLADSDRLGLRILIPGDPDWPVALDQLGDRAPAVIWAKGNTDLLRAPAPAAISMVGARAATRYGQDAATEIAAELAEQRIPIISGGAYGIDATSHRATLLHGGSTIAVLPGGLDRPYPTGNADLFDRIATSGLLVSEIPSGSAPTKWRLMQRGRIMAALSAGVVVVEAGYRSSALHVVREAASLGRRVGAVPGPITSSASAGSNRLLQSGEAEMITSASDVVATILWGQGYTAERNHALPAEQAPRTPSPPSPLGR</sequence>
<dbReference type="SUPFAM" id="SSF102405">
    <property type="entry name" value="MCP/YpsA-like"/>
    <property type="match status" value="1"/>
</dbReference>
<name>A0ABW1X5F2_9ACTN</name>
<organism evidence="4 5">
    <name type="scientific">Luteococcus sanguinis</name>
    <dbReference type="NCBI Taxonomy" id="174038"/>
    <lineage>
        <taxon>Bacteria</taxon>
        <taxon>Bacillati</taxon>
        <taxon>Actinomycetota</taxon>
        <taxon>Actinomycetes</taxon>
        <taxon>Propionibacteriales</taxon>
        <taxon>Propionibacteriaceae</taxon>
        <taxon>Luteococcus</taxon>
    </lineage>
</organism>
<protein>
    <submittedName>
        <fullName evidence="4">DNA-processing protein DprA</fullName>
    </submittedName>
</protein>
<dbReference type="Proteomes" id="UP001596266">
    <property type="component" value="Unassembled WGS sequence"/>
</dbReference>
<evidence type="ECO:0000313" key="4">
    <source>
        <dbReference type="EMBL" id="MFC6397750.1"/>
    </source>
</evidence>